<protein>
    <recommendedName>
        <fullName evidence="5">HTH cro/C1-type domain-containing protein</fullName>
    </recommendedName>
</protein>
<dbReference type="EMBL" id="LQQO01000063">
    <property type="protein sequence ID" value="KZE08625.1"/>
    <property type="molecule type" value="Genomic_DNA"/>
</dbReference>
<dbReference type="Proteomes" id="UP000076609">
    <property type="component" value="Unassembled WGS sequence"/>
</dbReference>
<keyword evidence="3" id="KW-0804">Transcription</keyword>
<dbReference type="Gene3D" id="1.10.260.40">
    <property type="entry name" value="lambda repressor-like DNA-binding domains"/>
    <property type="match status" value="1"/>
</dbReference>
<keyword evidence="7" id="KW-1185">Reference proteome</keyword>
<feature type="region of interest" description="Disordered" evidence="4">
    <location>
        <begin position="1"/>
        <end position="20"/>
    </location>
</feature>
<accession>A0ABR5Y814</accession>
<keyword evidence="1" id="KW-0805">Transcription regulation</keyword>
<dbReference type="SUPFAM" id="SSF51306">
    <property type="entry name" value="LexA/Signal peptidase"/>
    <property type="match status" value="1"/>
</dbReference>
<dbReference type="InterPro" id="IPR001387">
    <property type="entry name" value="Cro/C1-type_HTH"/>
</dbReference>
<dbReference type="PANTHER" id="PTHR40661">
    <property type="match status" value="1"/>
</dbReference>
<gene>
    <name evidence="6" type="ORF">AVT10_08720</name>
</gene>
<evidence type="ECO:0000256" key="3">
    <source>
        <dbReference type="ARBA" id="ARBA00023163"/>
    </source>
</evidence>
<comment type="caution">
    <text evidence="6">The sequence shown here is derived from an EMBL/GenBank/DDBJ whole genome shotgun (WGS) entry which is preliminary data.</text>
</comment>
<sequence length="235" mass="25477">MEESPDTPHERLAQARQQAGFADKADFARAVGIHATTYRAYENGQNGFAKLASLFASKLGVSTDWLLHGDSAPKSPPRKQIVAAEVPDQPALTGASDGDGAIAIRRVDLSYAMGAGTSIDDYPDVELVLYDPDFLRRISRAEPACLFVASGDGDSMFPTLINDDEVVIDTSQRVLNMQDRIWACSYQGAGMIKRLRAVGNGMVEIRSDNKTVGDQVVPADDLFIVGRVVYVGRRV</sequence>
<proteinExistence type="predicted"/>
<dbReference type="CDD" id="cd06529">
    <property type="entry name" value="S24_LexA-like"/>
    <property type="match status" value="1"/>
</dbReference>
<organism evidence="6 7">
    <name type="scientific">Sphingomonas hankookensis</name>
    <dbReference type="NCBI Taxonomy" id="563996"/>
    <lineage>
        <taxon>Bacteria</taxon>
        <taxon>Pseudomonadati</taxon>
        <taxon>Pseudomonadota</taxon>
        <taxon>Alphaproteobacteria</taxon>
        <taxon>Sphingomonadales</taxon>
        <taxon>Sphingomonadaceae</taxon>
        <taxon>Sphingomonas</taxon>
    </lineage>
</organism>
<evidence type="ECO:0000313" key="7">
    <source>
        <dbReference type="Proteomes" id="UP000076609"/>
    </source>
</evidence>
<dbReference type="InterPro" id="IPR010982">
    <property type="entry name" value="Lambda_DNA-bd_dom_sf"/>
</dbReference>
<keyword evidence="2" id="KW-0238">DNA-binding</keyword>
<dbReference type="RefSeq" id="WP_066694520.1">
    <property type="nucleotide sequence ID" value="NZ_LQQO01000063.1"/>
</dbReference>
<evidence type="ECO:0000256" key="2">
    <source>
        <dbReference type="ARBA" id="ARBA00023125"/>
    </source>
</evidence>
<name>A0ABR5Y814_9SPHN</name>
<evidence type="ECO:0000256" key="4">
    <source>
        <dbReference type="SAM" id="MobiDB-lite"/>
    </source>
</evidence>
<feature type="compositionally biased region" description="Basic and acidic residues" evidence="4">
    <location>
        <begin position="1"/>
        <end position="13"/>
    </location>
</feature>
<dbReference type="Gene3D" id="2.10.109.10">
    <property type="entry name" value="Umud Fragment, subunit A"/>
    <property type="match status" value="1"/>
</dbReference>
<dbReference type="InterPro" id="IPR039418">
    <property type="entry name" value="LexA-like"/>
</dbReference>
<dbReference type="PANTHER" id="PTHR40661:SF3">
    <property type="entry name" value="FELS-1 PROPHAGE TRANSCRIPTIONAL REGULATOR"/>
    <property type="match status" value="1"/>
</dbReference>
<dbReference type="Pfam" id="PF00717">
    <property type="entry name" value="Peptidase_S24"/>
    <property type="match status" value="1"/>
</dbReference>
<evidence type="ECO:0000313" key="6">
    <source>
        <dbReference type="EMBL" id="KZE08625.1"/>
    </source>
</evidence>
<feature type="domain" description="HTH cro/C1-type" evidence="5">
    <location>
        <begin position="25"/>
        <end position="66"/>
    </location>
</feature>
<dbReference type="SMART" id="SM00530">
    <property type="entry name" value="HTH_XRE"/>
    <property type="match status" value="1"/>
</dbReference>
<evidence type="ECO:0000256" key="1">
    <source>
        <dbReference type="ARBA" id="ARBA00023015"/>
    </source>
</evidence>
<dbReference type="PROSITE" id="PS50943">
    <property type="entry name" value="HTH_CROC1"/>
    <property type="match status" value="1"/>
</dbReference>
<dbReference type="InterPro" id="IPR036286">
    <property type="entry name" value="LexA/Signal_pep-like_sf"/>
</dbReference>
<dbReference type="SUPFAM" id="SSF47413">
    <property type="entry name" value="lambda repressor-like DNA-binding domains"/>
    <property type="match status" value="1"/>
</dbReference>
<dbReference type="CDD" id="cd00093">
    <property type="entry name" value="HTH_XRE"/>
    <property type="match status" value="1"/>
</dbReference>
<evidence type="ECO:0000259" key="5">
    <source>
        <dbReference type="PROSITE" id="PS50943"/>
    </source>
</evidence>
<dbReference type="InterPro" id="IPR015927">
    <property type="entry name" value="Peptidase_S24_S26A/B/C"/>
</dbReference>
<dbReference type="Pfam" id="PF01381">
    <property type="entry name" value="HTH_3"/>
    <property type="match status" value="1"/>
</dbReference>
<reference evidence="7" key="1">
    <citation type="submission" date="2016-01" db="EMBL/GenBank/DDBJ databases">
        <title>Draft genome of Chromobacterium sp. F49.</title>
        <authorList>
            <person name="Hong K.W."/>
        </authorList>
    </citation>
    <scope>NUCLEOTIDE SEQUENCE [LARGE SCALE GENOMIC DNA]</scope>
    <source>
        <strain evidence="7">CN3</strain>
    </source>
</reference>